<comment type="caution">
    <text evidence="1">The sequence shown here is derived from an EMBL/GenBank/DDBJ whole genome shotgun (WGS) entry which is preliminary data.</text>
</comment>
<dbReference type="OrthoDB" id="1597724at2759"/>
<dbReference type="EMBL" id="JXTB01000021">
    <property type="protein sequence ID" value="PON75896.1"/>
    <property type="molecule type" value="Genomic_DNA"/>
</dbReference>
<keyword evidence="2" id="KW-1185">Reference proteome</keyword>
<reference evidence="2" key="1">
    <citation type="submission" date="2016-06" db="EMBL/GenBank/DDBJ databases">
        <title>Parallel loss of symbiosis genes in relatives of nitrogen-fixing non-legume Parasponia.</title>
        <authorList>
            <person name="Van Velzen R."/>
            <person name="Holmer R."/>
            <person name="Bu F."/>
            <person name="Rutten L."/>
            <person name="Van Zeijl A."/>
            <person name="Liu W."/>
            <person name="Santuari L."/>
            <person name="Cao Q."/>
            <person name="Sharma T."/>
            <person name="Shen D."/>
            <person name="Roswanjaya Y."/>
            <person name="Wardhani T."/>
            <person name="Kalhor M.S."/>
            <person name="Jansen J."/>
            <person name="Van den Hoogen J."/>
            <person name="Gungor B."/>
            <person name="Hartog M."/>
            <person name="Hontelez J."/>
            <person name="Verver J."/>
            <person name="Yang W.-C."/>
            <person name="Schijlen E."/>
            <person name="Repin R."/>
            <person name="Schilthuizen M."/>
            <person name="Schranz E."/>
            <person name="Heidstra R."/>
            <person name="Miyata K."/>
            <person name="Fedorova E."/>
            <person name="Kohlen W."/>
            <person name="Bisseling T."/>
            <person name="Smit S."/>
            <person name="Geurts R."/>
        </authorList>
    </citation>
    <scope>NUCLEOTIDE SEQUENCE [LARGE SCALE GENOMIC DNA]</scope>
    <source>
        <strain evidence="2">cv. WU1-14</strain>
    </source>
</reference>
<sequence>MGAIPFVSKKPERALREIEFEFRYLSYWFYVNLCELFNSFLSHNSNLKPEWTNTTRKSGLLNHLLGTNFSEMDAFKGRQVLIIPLENITLSGVMILAMSKLQISLF</sequence>
<evidence type="ECO:0000313" key="1">
    <source>
        <dbReference type="EMBL" id="PON75896.1"/>
    </source>
</evidence>
<organism evidence="1 2">
    <name type="scientific">Parasponia andersonii</name>
    <name type="common">Sponia andersonii</name>
    <dbReference type="NCBI Taxonomy" id="3476"/>
    <lineage>
        <taxon>Eukaryota</taxon>
        <taxon>Viridiplantae</taxon>
        <taxon>Streptophyta</taxon>
        <taxon>Embryophyta</taxon>
        <taxon>Tracheophyta</taxon>
        <taxon>Spermatophyta</taxon>
        <taxon>Magnoliopsida</taxon>
        <taxon>eudicotyledons</taxon>
        <taxon>Gunneridae</taxon>
        <taxon>Pentapetalae</taxon>
        <taxon>rosids</taxon>
        <taxon>fabids</taxon>
        <taxon>Rosales</taxon>
        <taxon>Cannabaceae</taxon>
        <taxon>Parasponia</taxon>
    </lineage>
</organism>
<proteinExistence type="predicted"/>
<evidence type="ECO:0000313" key="2">
    <source>
        <dbReference type="Proteomes" id="UP000237105"/>
    </source>
</evidence>
<dbReference type="AlphaFoldDB" id="A0A2P5DRH6"/>
<name>A0A2P5DRH6_PARAD</name>
<dbReference type="Proteomes" id="UP000237105">
    <property type="component" value="Unassembled WGS sequence"/>
</dbReference>
<protein>
    <submittedName>
        <fullName evidence="1">RHD3/Sey</fullName>
    </submittedName>
</protein>
<gene>
    <name evidence="1" type="ORF">PanWU01x14_038470</name>
</gene>
<accession>A0A2P5DRH6</accession>